<dbReference type="EMBL" id="KN833696">
    <property type="protein sequence ID" value="KIK27419.1"/>
    <property type="molecule type" value="Genomic_DNA"/>
</dbReference>
<evidence type="ECO:0000313" key="1">
    <source>
        <dbReference type="EMBL" id="KIK27419.1"/>
    </source>
</evidence>
<proteinExistence type="predicted"/>
<sequence>MNRTPPSLRVCIKEHLSFRLEHVVGLQDFWDMVHNLAIGESVNSRLENDISSSQRINAI</sequence>
<dbReference type="HOGENOM" id="CLU_2961700_0_0_1"/>
<protein>
    <submittedName>
        <fullName evidence="1">Uncharacterized protein</fullName>
    </submittedName>
</protein>
<reference evidence="1 2" key="1">
    <citation type="submission" date="2014-04" db="EMBL/GenBank/DDBJ databases">
        <authorList>
            <consortium name="DOE Joint Genome Institute"/>
            <person name="Kuo A."/>
            <person name="Kohler A."/>
            <person name="Costa M.D."/>
            <person name="Nagy L.G."/>
            <person name="Floudas D."/>
            <person name="Copeland A."/>
            <person name="Barry K.W."/>
            <person name="Cichocki N."/>
            <person name="Veneault-Fourrey C."/>
            <person name="LaButti K."/>
            <person name="Lindquist E.A."/>
            <person name="Lipzen A."/>
            <person name="Lundell T."/>
            <person name="Morin E."/>
            <person name="Murat C."/>
            <person name="Sun H."/>
            <person name="Tunlid A."/>
            <person name="Henrissat B."/>
            <person name="Grigoriev I.V."/>
            <person name="Hibbett D.S."/>
            <person name="Martin F."/>
            <person name="Nordberg H.P."/>
            <person name="Cantor M.N."/>
            <person name="Hua S.X."/>
        </authorList>
    </citation>
    <scope>NUCLEOTIDE SEQUENCE [LARGE SCALE GENOMIC DNA]</scope>
    <source>
        <strain evidence="1 2">441</strain>
    </source>
</reference>
<gene>
    <name evidence="1" type="ORF">PISMIDRAFT_674769</name>
</gene>
<keyword evidence="2" id="KW-1185">Reference proteome</keyword>
<organism evidence="1 2">
    <name type="scientific">Pisolithus microcarpus 441</name>
    <dbReference type="NCBI Taxonomy" id="765257"/>
    <lineage>
        <taxon>Eukaryota</taxon>
        <taxon>Fungi</taxon>
        <taxon>Dikarya</taxon>
        <taxon>Basidiomycota</taxon>
        <taxon>Agaricomycotina</taxon>
        <taxon>Agaricomycetes</taxon>
        <taxon>Agaricomycetidae</taxon>
        <taxon>Boletales</taxon>
        <taxon>Sclerodermatineae</taxon>
        <taxon>Pisolithaceae</taxon>
        <taxon>Pisolithus</taxon>
    </lineage>
</organism>
<dbReference type="AlphaFoldDB" id="A0A0C9ZNC0"/>
<name>A0A0C9ZNC0_9AGAM</name>
<dbReference type="Proteomes" id="UP000054018">
    <property type="component" value="Unassembled WGS sequence"/>
</dbReference>
<reference evidence="2" key="2">
    <citation type="submission" date="2015-01" db="EMBL/GenBank/DDBJ databases">
        <title>Evolutionary Origins and Diversification of the Mycorrhizal Mutualists.</title>
        <authorList>
            <consortium name="DOE Joint Genome Institute"/>
            <consortium name="Mycorrhizal Genomics Consortium"/>
            <person name="Kohler A."/>
            <person name="Kuo A."/>
            <person name="Nagy L.G."/>
            <person name="Floudas D."/>
            <person name="Copeland A."/>
            <person name="Barry K.W."/>
            <person name="Cichocki N."/>
            <person name="Veneault-Fourrey C."/>
            <person name="LaButti K."/>
            <person name="Lindquist E.A."/>
            <person name="Lipzen A."/>
            <person name="Lundell T."/>
            <person name="Morin E."/>
            <person name="Murat C."/>
            <person name="Riley R."/>
            <person name="Ohm R."/>
            <person name="Sun H."/>
            <person name="Tunlid A."/>
            <person name="Henrissat B."/>
            <person name="Grigoriev I.V."/>
            <person name="Hibbett D.S."/>
            <person name="Martin F."/>
        </authorList>
    </citation>
    <scope>NUCLEOTIDE SEQUENCE [LARGE SCALE GENOMIC DNA]</scope>
    <source>
        <strain evidence="2">441</strain>
    </source>
</reference>
<evidence type="ECO:0000313" key="2">
    <source>
        <dbReference type="Proteomes" id="UP000054018"/>
    </source>
</evidence>
<accession>A0A0C9ZNC0</accession>